<dbReference type="Proteomes" id="UP000703269">
    <property type="component" value="Unassembled WGS sequence"/>
</dbReference>
<gene>
    <name evidence="1" type="ORF">PsYK624_130090</name>
</gene>
<comment type="caution">
    <text evidence="1">The sequence shown here is derived from an EMBL/GenBank/DDBJ whole genome shotgun (WGS) entry which is preliminary data.</text>
</comment>
<organism evidence="1 2">
    <name type="scientific">Phanerochaete sordida</name>
    <dbReference type="NCBI Taxonomy" id="48140"/>
    <lineage>
        <taxon>Eukaryota</taxon>
        <taxon>Fungi</taxon>
        <taxon>Dikarya</taxon>
        <taxon>Basidiomycota</taxon>
        <taxon>Agaricomycotina</taxon>
        <taxon>Agaricomycetes</taxon>
        <taxon>Polyporales</taxon>
        <taxon>Phanerochaetaceae</taxon>
        <taxon>Phanerochaete</taxon>
    </lineage>
</organism>
<keyword evidence="2" id="KW-1185">Reference proteome</keyword>
<accession>A0A9P3GKX0</accession>
<evidence type="ECO:0000313" key="1">
    <source>
        <dbReference type="EMBL" id="GJE96803.1"/>
    </source>
</evidence>
<sequence>MHNFSTNEAPCRSSLRCKLPTHPACGLQTIRPVVEGKLRIELRTLISCPGCPEVQPGRHLQLSACFPATRRWRTGFVRGAQGDDGDP</sequence>
<dbReference type="AlphaFoldDB" id="A0A9P3GKX0"/>
<proteinExistence type="predicted"/>
<evidence type="ECO:0000313" key="2">
    <source>
        <dbReference type="Proteomes" id="UP000703269"/>
    </source>
</evidence>
<reference evidence="1 2" key="1">
    <citation type="submission" date="2021-08" db="EMBL/GenBank/DDBJ databases">
        <title>Draft Genome Sequence of Phanerochaete sordida strain YK-624.</title>
        <authorList>
            <person name="Mori T."/>
            <person name="Dohra H."/>
            <person name="Suzuki T."/>
            <person name="Kawagishi H."/>
            <person name="Hirai H."/>
        </authorList>
    </citation>
    <scope>NUCLEOTIDE SEQUENCE [LARGE SCALE GENOMIC DNA]</scope>
    <source>
        <strain evidence="1 2">YK-624</strain>
    </source>
</reference>
<name>A0A9P3GKX0_9APHY</name>
<protein>
    <submittedName>
        <fullName evidence="1">Uncharacterized protein</fullName>
    </submittedName>
</protein>
<dbReference type="EMBL" id="BPQB01000064">
    <property type="protein sequence ID" value="GJE96803.1"/>
    <property type="molecule type" value="Genomic_DNA"/>
</dbReference>